<dbReference type="AlphaFoldDB" id="A0A3L8SDX0"/>
<accession>A0A3L8SDX0</accession>
<name>A0A3L8SDX0_CHLGU</name>
<dbReference type="EMBL" id="QUSF01000028">
    <property type="protein sequence ID" value="RLW00134.1"/>
    <property type="molecule type" value="Genomic_DNA"/>
</dbReference>
<proteinExistence type="predicted"/>
<reference evidence="1 2" key="1">
    <citation type="journal article" date="2018" name="Proc. R. Soc. B">
        <title>A non-coding region near Follistatin controls head colour polymorphism in the Gouldian finch.</title>
        <authorList>
            <person name="Toomey M.B."/>
            <person name="Marques C.I."/>
            <person name="Andrade P."/>
            <person name="Araujo P.M."/>
            <person name="Sabatino S."/>
            <person name="Gazda M.A."/>
            <person name="Afonso S."/>
            <person name="Lopes R.J."/>
            <person name="Corbo J.C."/>
            <person name="Carneiro M."/>
        </authorList>
    </citation>
    <scope>NUCLEOTIDE SEQUENCE [LARGE SCALE GENOMIC DNA]</scope>
    <source>
        <strain evidence="1">Red01</strain>
        <tissue evidence="1">Muscle</tissue>
    </source>
</reference>
<keyword evidence="2" id="KW-1185">Reference proteome</keyword>
<gene>
    <name evidence="1" type="ORF">DV515_00009088</name>
</gene>
<evidence type="ECO:0000313" key="2">
    <source>
        <dbReference type="Proteomes" id="UP000276834"/>
    </source>
</evidence>
<evidence type="ECO:0000313" key="1">
    <source>
        <dbReference type="EMBL" id="RLW00134.1"/>
    </source>
</evidence>
<dbReference type="Proteomes" id="UP000276834">
    <property type="component" value="Unassembled WGS sequence"/>
</dbReference>
<comment type="caution">
    <text evidence="1">The sequence shown here is derived from an EMBL/GenBank/DDBJ whole genome shotgun (WGS) entry which is preliminary data.</text>
</comment>
<organism evidence="1 2">
    <name type="scientific">Chloebia gouldiae</name>
    <name type="common">Gouldian finch</name>
    <name type="synonym">Erythrura gouldiae</name>
    <dbReference type="NCBI Taxonomy" id="44316"/>
    <lineage>
        <taxon>Eukaryota</taxon>
        <taxon>Metazoa</taxon>
        <taxon>Chordata</taxon>
        <taxon>Craniata</taxon>
        <taxon>Vertebrata</taxon>
        <taxon>Euteleostomi</taxon>
        <taxon>Archelosauria</taxon>
        <taxon>Archosauria</taxon>
        <taxon>Dinosauria</taxon>
        <taxon>Saurischia</taxon>
        <taxon>Theropoda</taxon>
        <taxon>Coelurosauria</taxon>
        <taxon>Aves</taxon>
        <taxon>Neognathae</taxon>
        <taxon>Neoaves</taxon>
        <taxon>Telluraves</taxon>
        <taxon>Australaves</taxon>
        <taxon>Passeriformes</taxon>
        <taxon>Passeroidea</taxon>
        <taxon>Passeridae</taxon>
        <taxon>Chloebia</taxon>
    </lineage>
</organism>
<sequence length="88" mass="10282">MEFPRCTNLPGYFGSSFSSLFLHLHQELRHGQASSKYHPHQTSKSSMSKQEYWGWKRHGKVILAGPQLCCTYTRQYHTTSDFMVQDLK</sequence>
<protein>
    <submittedName>
        <fullName evidence="1">Uncharacterized protein</fullName>
    </submittedName>
</protein>